<dbReference type="OrthoDB" id="275124at2"/>
<sequence>MERASGLPAIKSSGLSVALAPEHYTGREQALVKHHFLKHYLERLIHKIASKYGEVVYVDGFSGPWKNQSEQFEDTSFGIALQALTDAKRSWAGIAHNPRQVKMTAHLVEKSPHAYARLAELQAMFPEVEIHTHKGDFTEIAPAIARCIPSQAFSFILIDPKGFSLDLQALKPLIGRPRCEVVFNFMFDFVNRFALFEDDKVAPVLDKLIPTEDWRNQLRALEQNPAATPEMRKRAIVEAFECAVSKVAGYKYVADVDVKRPDRDRTLYFLVYGTRQPPGIEVFRDCQIKSLGVQADIIGRKKVEKLAEKSSQLELLGSMQEMAPDPNAVFLIDEMEKARHLLLDIVPTSGTGRAWGDIWTHVLANHVIRLTELNRIANDLRKSGHLLFPSWPPSPKRVPKDEFPVLLGTVTPSVSEPVP</sequence>
<dbReference type="NCBIfam" id="TIGR04474">
    <property type="entry name" value="tcm_partner"/>
    <property type="match status" value="1"/>
</dbReference>
<accession>A0A0J7Y8Z3</accession>
<gene>
    <name evidence="1" type="ORF">V474_11915</name>
</gene>
<dbReference type="Proteomes" id="UP000052268">
    <property type="component" value="Unassembled WGS sequence"/>
</dbReference>
<name>A0A0J7Y8Z3_9SPHN</name>
<dbReference type="PATRIC" id="fig|1114963.3.peg.1290"/>
<proteinExistence type="predicted"/>
<evidence type="ECO:0008006" key="3">
    <source>
        <dbReference type="Google" id="ProtNLM"/>
    </source>
</evidence>
<dbReference type="EMBL" id="JACU01000002">
    <property type="protein sequence ID" value="KMS60057.1"/>
    <property type="molecule type" value="Genomic_DNA"/>
</dbReference>
<comment type="caution">
    <text evidence="1">The sequence shown here is derived from an EMBL/GenBank/DDBJ whole genome shotgun (WGS) entry which is preliminary data.</text>
</comment>
<organism evidence="1 2">
    <name type="scientific">Novosphingobium barchaimii LL02</name>
    <dbReference type="NCBI Taxonomy" id="1114963"/>
    <lineage>
        <taxon>Bacteria</taxon>
        <taxon>Pseudomonadati</taxon>
        <taxon>Pseudomonadota</taxon>
        <taxon>Alphaproteobacteria</taxon>
        <taxon>Sphingomonadales</taxon>
        <taxon>Sphingomonadaceae</taxon>
        <taxon>Novosphingobium</taxon>
    </lineage>
</organism>
<keyword evidence="2" id="KW-1185">Reference proteome</keyword>
<evidence type="ECO:0000313" key="1">
    <source>
        <dbReference type="EMBL" id="KMS60057.1"/>
    </source>
</evidence>
<protein>
    <recommendedName>
        <fullName evidence="3">Three-Cys-motif partner protein TcmP</fullName>
    </recommendedName>
</protein>
<dbReference type="AlphaFoldDB" id="A0A0J7Y8Z3"/>
<dbReference type="InterPro" id="IPR031009">
    <property type="entry name" value="Tcm_partner"/>
</dbReference>
<dbReference type="RefSeq" id="WP_059150586.1">
    <property type="nucleotide sequence ID" value="NZ_KQ130452.1"/>
</dbReference>
<evidence type="ECO:0000313" key="2">
    <source>
        <dbReference type="Proteomes" id="UP000052268"/>
    </source>
</evidence>
<reference evidence="1 2" key="1">
    <citation type="journal article" date="2015" name="G3 (Bethesda)">
        <title>Insights into Ongoing Evolution of the Hexachlorocyclohexane Catabolic Pathway from Comparative Genomics of Ten Sphingomonadaceae Strains.</title>
        <authorList>
            <person name="Pearce S.L."/>
            <person name="Oakeshott J.G."/>
            <person name="Pandey G."/>
        </authorList>
    </citation>
    <scope>NUCLEOTIDE SEQUENCE [LARGE SCALE GENOMIC DNA]</scope>
    <source>
        <strain evidence="1 2">LL02</strain>
    </source>
</reference>